<dbReference type="EMBL" id="FNIV01000003">
    <property type="protein sequence ID" value="SDO00447.1"/>
    <property type="molecule type" value="Genomic_DNA"/>
</dbReference>
<evidence type="ECO:0000313" key="2">
    <source>
        <dbReference type="EMBL" id="SDO00447.1"/>
    </source>
</evidence>
<evidence type="ECO:0000313" key="3">
    <source>
        <dbReference type="Proteomes" id="UP000199075"/>
    </source>
</evidence>
<accession>A0A1H0G0M0</accession>
<feature type="compositionally biased region" description="Basic and acidic residues" evidence="1">
    <location>
        <begin position="9"/>
        <end position="34"/>
    </location>
</feature>
<protein>
    <submittedName>
        <fullName evidence="2">Uncharacterized protein</fullName>
    </submittedName>
</protein>
<dbReference type="RefSeq" id="WP_245678686.1">
    <property type="nucleotide sequence ID" value="NZ_FNIV01000003.1"/>
</dbReference>
<keyword evidence="3" id="KW-1185">Reference proteome</keyword>
<organism evidence="2 3">
    <name type="scientific">Halomonas shengliensis</name>
    <dbReference type="NCBI Taxonomy" id="419597"/>
    <lineage>
        <taxon>Bacteria</taxon>
        <taxon>Pseudomonadati</taxon>
        <taxon>Pseudomonadota</taxon>
        <taxon>Gammaproteobacteria</taxon>
        <taxon>Oceanospirillales</taxon>
        <taxon>Halomonadaceae</taxon>
        <taxon>Halomonas</taxon>
    </lineage>
</organism>
<dbReference type="Proteomes" id="UP000199075">
    <property type="component" value="Unassembled WGS sequence"/>
</dbReference>
<proteinExistence type="predicted"/>
<evidence type="ECO:0000256" key="1">
    <source>
        <dbReference type="SAM" id="MobiDB-lite"/>
    </source>
</evidence>
<reference evidence="3" key="1">
    <citation type="submission" date="2016-10" db="EMBL/GenBank/DDBJ databases">
        <authorList>
            <person name="Varghese N."/>
            <person name="Submissions S."/>
        </authorList>
    </citation>
    <scope>NUCLEOTIDE SEQUENCE [LARGE SCALE GENOMIC DNA]</scope>
    <source>
        <strain evidence="3">CGMCC 1.6444</strain>
    </source>
</reference>
<gene>
    <name evidence="2" type="ORF">SAMN04487957_10316</name>
</gene>
<feature type="compositionally biased region" description="Low complexity" evidence="1">
    <location>
        <begin position="46"/>
        <end position="56"/>
    </location>
</feature>
<feature type="region of interest" description="Disordered" evidence="1">
    <location>
        <begin position="1"/>
        <end position="58"/>
    </location>
</feature>
<dbReference type="AlphaFoldDB" id="A0A1H0G0M0"/>
<name>A0A1H0G0M0_9GAMM</name>
<sequence length="92" mass="10627">MKHHTQRNGMDEREKLRQFRELDDAFAEALRELEPSPAAESDAETDAPPTQAAQPAGEDFQRRLEALMAQYELSAERVQELVETLRRFDRIA</sequence>